<evidence type="ECO:0000313" key="2">
    <source>
        <dbReference type="Proteomes" id="UP000216306"/>
    </source>
</evidence>
<protein>
    <submittedName>
        <fullName evidence="1">Uncharacterized protein</fullName>
    </submittedName>
</protein>
<organism evidence="1 2">
    <name type="scientific">Pseudomonas savastanoi pv. nerii</name>
    <dbReference type="NCBI Taxonomy" id="360921"/>
    <lineage>
        <taxon>Bacteria</taxon>
        <taxon>Pseudomonadati</taxon>
        <taxon>Pseudomonadota</taxon>
        <taxon>Gammaproteobacteria</taxon>
        <taxon>Pseudomonadales</taxon>
        <taxon>Pseudomonadaceae</taxon>
        <taxon>Pseudomonas</taxon>
    </lineage>
</organism>
<dbReference type="Proteomes" id="UP000216306">
    <property type="component" value="Unassembled WGS sequence"/>
</dbReference>
<dbReference type="EMBL" id="NIAY01000072">
    <property type="protein sequence ID" value="PAB31420.1"/>
    <property type="molecule type" value="Genomic_DNA"/>
</dbReference>
<comment type="caution">
    <text evidence="1">The sequence shown here is derived from an EMBL/GenBank/DDBJ whole genome shotgun (WGS) entry which is preliminary data.</text>
</comment>
<reference evidence="1 2" key="1">
    <citation type="submission" date="2017-05" db="EMBL/GenBank/DDBJ databases">
        <title>Comparative genomic of Pseudomonas savastanoi pathovars.</title>
        <authorList>
            <person name="Pintado A."/>
            <person name="Moreno-Perez A."/>
            <person name="Caballo-Ponce E."/>
            <person name="Murillo J."/>
            <person name="Bardaji L."/>
            <person name="Cerboneschi M."/>
            <person name="Rodriguez-Palenzuela P."/>
            <person name="Ramos C."/>
            <person name="Tegli S."/>
        </authorList>
    </citation>
    <scope>NUCLEOTIDE SEQUENCE [LARGE SCALE GENOMIC DNA]</scope>
    <source>
        <strain evidence="1 2">ESC 23</strain>
    </source>
</reference>
<dbReference type="AlphaFoldDB" id="A0AB73Q4Y7"/>
<proteinExistence type="predicted"/>
<accession>A0AB73Q4Y7</accession>
<gene>
    <name evidence="1" type="ORF">CC205_16330</name>
</gene>
<sequence>MSGSGGGSFSGYSNDTSCDSLVLDTHLSSPREDVVDRIQVDDILAITVSNLGNLSTVQAFWQGELAGGVASPSIQRLQNCIGEGHNYIARVTAKNGGEVRIRISPTQH</sequence>
<dbReference type="RefSeq" id="WP_032703222.1">
    <property type="nucleotide sequence ID" value="NZ_NIAY01000072.1"/>
</dbReference>
<name>A0AB73Q4Y7_PSESS</name>
<evidence type="ECO:0000313" key="1">
    <source>
        <dbReference type="EMBL" id="PAB31420.1"/>
    </source>
</evidence>